<evidence type="ECO:0000313" key="1">
    <source>
        <dbReference type="EMBL" id="EYC18904.1"/>
    </source>
</evidence>
<gene>
    <name evidence="1" type="primary">Acey_s0026.g1439</name>
    <name evidence="1" type="ORF">Y032_0026g1439</name>
</gene>
<dbReference type="EMBL" id="JARK01001362">
    <property type="protein sequence ID" value="EYC18904.1"/>
    <property type="molecule type" value="Genomic_DNA"/>
</dbReference>
<reference evidence="2" key="1">
    <citation type="journal article" date="2015" name="Nat. Genet.">
        <title>The genome and transcriptome of the zoonotic hookworm Ancylostoma ceylanicum identify infection-specific gene families.</title>
        <authorList>
            <person name="Schwarz E.M."/>
            <person name="Hu Y."/>
            <person name="Antoshechkin I."/>
            <person name="Miller M.M."/>
            <person name="Sternberg P.W."/>
            <person name="Aroian R.V."/>
        </authorList>
    </citation>
    <scope>NUCLEOTIDE SEQUENCE</scope>
    <source>
        <strain evidence="2">HY135</strain>
    </source>
</reference>
<accession>A0A016UTY6</accession>
<name>A0A016UTY6_9BILA</name>
<sequence>MLRDGITASDEISRPANFAPRALANNRPAVHEAWIDRWLVNGTPLCPQKFTGNACSREWMVGIVAQIVPWLGHLVKEVQGMKS</sequence>
<evidence type="ECO:0000313" key="2">
    <source>
        <dbReference type="Proteomes" id="UP000024635"/>
    </source>
</evidence>
<dbReference type="AlphaFoldDB" id="A0A016UTY6"/>
<proteinExistence type="predicted"/>
<comment type="caution">
    <text evidence="1">The sequence shown here is derived from an EMBL/GenBank/DDBJ whole genome shotgun (WGS) entry which is preliminary data.</text>
</comment>
<dbReference type="Proteomes" id="UP000024635">
    <property type="component" value="Unassembled WGS sequence"/>
</dbReference>
<keyword evidence="2" id="KW-1185">Reference proteome</keyword>
<organism evidence="1 2">
    <name type="scientific">Ancylostoma ceylanicum</name>
    <dbReference type="NCBI Taxonomy" id="53326"/>
    <lineage>
        <taxon>Eukaryota</taxon>
        <taxon>Metazoa</taxon>
        <taxon>Ecdysozoa</taxon>
        <taxon>Nematoda</taxon>
        <taxon>Chromadorea</taxon>
        <taxon>Rhabditida</taxon>
        <taxon>Rhabditina</taxon>
        <taxon>Rhabditomorpha</taxon>
        <taxon>Strongyloidea</taxon>
        <taxon>Ancylostomatidae</taxon>
        <taxon>Ancylostomatinae</taxon>
        <taxon>Ancylostoma</taxon>
    </lineage>
</organism>
<protein>
    <submittedName>
        <fullName evidence="1">Uncharacterized protein</fullName>
    </submittedName>
</protein>